<keyword evidence="10" id="KW-0443">Lipid metabolism</keyword>
<dbReference type="InterPro" id="IPR004299">
    <property type="entry name" value="MBOAT_fam"/>
</dbReference>
<evidence type="ECO:0000256" key="2">
    <source>
        <dbReference type="ARBA" id="ARBA00004240"/>
    </source>
</evidence>
<evidence type="ECO:0000256" key="17">
    <source>
        <dbReference type="ARBA" id="ARBA00038923"/>
    </source>
</evidence>
<comment type="pathway">
    <text evidence="15">Phospholipid metabolism.</text>
</comment>
<dbReference type="EC" id="2.3.1.23" evidence="16"/>
<feature type="transmembrane region" description="Helical" evidence="19">
    <location>
        <begin position="82"/>
        <end position="115"/>
    </location>
</feature>
<keyword evidence="9 19" id="KW-1133">Transmembrane helix</keyword>
<evidence type="ECO:0000256" key="12">
    <source>
        <dbReference type="ARBA" id="ARBA00023209"/>
    </source>
</evidence>
<dbReference type="PANTHER" id="PTHR13906:SF14">
    <property type="entry name" value="LYSOPHOSPHOLIPID ACYLTRANSFERASE 5"/>
    <property type="match status" value="1"/>
</dbReference>
<dbReference type="GO" id="GO:0016020">
    <property type="term" value="C:membrane"/>
    <property type="evidence" value="ECO:0007669"/>
    <property type="project" value="UniProtKB-SubCell"/>
</dbReference>
<dbReference type="InterPro" id="IPR049941">
    <property type="entry name" value="LPLAT_7/PORCN-like"/>
</dbReference>
<keyword evidence="13" id="KW-1208">Phospholipid metabolism</keyword>
<organism evidence="20 21">
    <name type="scientific">Larinioides sclopetarius</name>
    <dbReference type="NCBI Taxonomy" id="280406"/>
    <lineage>
        <taxon>Eukaryota</taxon>
        <taxon>Metazoa</taxon>
        <taxon>Ecdysozoa</taxon>
        <taxon>Arthropoda</taxon>
        <taxon>Chelicerata</taxon>
        <taxon>Arachnida</taxon>
        <taxon>Araneae</taxon>
        <taxon>Araneomorphae</taxon>
        <taxon>Entelegynae</taxon>
        <taxon>Araneoidea</taxon>
        <taxon>Araneidae</taxon>
        <taxon>Larinioides</taxon>
    </lineage>
</organism>
<protein>
    <recommendedName>
        <fullName evidence="18">Lysophospholipid acyltransferase 5</fullName>
        <ecNumber evidence="16">2.3.1.23</ecNumber>
        <ecNumber evidence="17">2.3.1.n6</ecNumber>
    </recommendedName>
</protein>
<dbReference type="GO" id="GO:0047184">
    <property type="term" value="F:1-acylglycerophosphocholine O-acyltransferase activity"/>
    <property type="evidence" value="ECO:0007669"/>
    <property type="project" value="UniProtKB-EC"/>
</dbReference>
<keyword evidence="8" id="KW-0256">Endoplasmic reticulum</keyword>
<sequence length="470" mass="54359">MTVTEGCNTGVSYYLADFFGHSEPAIRLLLSLFVGYPLALFYRHVLFGTAPVIQNLFFTLCGITIGFYNYGFDIFHSLLSVFIMYFILITVGGTFCSVVISFIFFMAYLLTGYYCTATDEYDMKWTTPQCILTLRLIGLSWDVYDGQKSEVNLSEEQKETALKRCPSLLEIGGHAYFSCGFLVSSQFPMKRYLNLVEGKFKEKILNGNPDCVSAGLKRMFQAILIFSVYIIGNRFFPEKVFYSHGFEEFPSWKKILIIVICSRLYFCRYAAVWILSEGSLILTGLTYKGTDKNGKDLWDGCIDVKLWQFATTSTIRGIIGSFHCNTNLWIKQYVYKRLKFLGNRHISQALTLLFLAVWHGWHSGYYVLFFNEFLCLLFEKDFEAFLSTRFPKAKEMLLQNALKYPVGILIKVYLNVILGYVFLPFMFLTWSRYMQVYRSVYFYGHIVFGWILVSPFLRALIPKAKVQKAE</sequence>
<name>A0AAV2AD96_9ARAC</name>
<keyword evidence="21" id="KW-1185">Reference proteome</keyword>
<proteinExistence type="inferred from homology"/>
<comment type="caution">
    <text evidence="20">The sequence shown here is derived from an EMBL/GenBank/DDBJ whole genome shotgun (WGS) entry which is preliminary data.</text>
</comment>
<keyword evidence="7 19" id="KW-0812">Transmembrane</keyword>
<keyword evidence="14" id="KW-0012">Acyltransferase</keyword>
<keyword evidence="12" id="KW-0594">Phospholipid biosynthesis</keyword>
<feature type="transmembrane region" description="Helical" evidence="19">
    <location>
        <begin position="406"/>
        <end position="428"/>
    </location>
</feature>
<accession>A0AAV2AD96</accession>
<evidence type="ECO:0000256" key="6">
    <source>
        <dbReference type="ARBA" id="ARBA00022679"/>
    </source>
</evidence>
<evidence type="ECO:0000256" key="11">
    <source>
        <dbReference type="ARBA" id="ARBA00023136"/>
    </source>
</evidence>
<comment type="subcellular location">
    <subcellularLocation>
        <location evidence="2">Endoplasmic reticulum</location>
    </subcellularLocation>
    <subcellularLocation>
        <location evidence="1">Membrane</location>
        <topology evidence="1">Multi-pass membrane protein</topology>
    </subcellularLocation>
</comment>
<evidence type="ECO:0000256" key="3">
    <source>
        <dbReference type="ARBA" id="ARBA00005074"/>
    </source>
</evidence>
<keyword evidence="6" id="KW-0808">Transferase</keyword>
<evidence type="ECO:0000256" key="8">
    <source>
        <dbReference type="ARBA" id="ARBA00022824"/>
    </source>
</evidence>
<evidence type="ECO:0000256" key="10">
    <source>
        <dbReference type="ARBA" id="ARBA00023098"/>
    </source>
</evidence>
<dbReference type="GO" id="GO:0006656">
    <property type="term" value="P:phosphatidylcholine biosynthetic process"/>
    <property type="evidence" value="ECO:0007669"/>
    <property type="project" value="TreeGrafter"/>
</dbReference>
<dbReference type="Pfam" id="PF03062">
    <property type="entry name" value="MBOAT"/>
    <property type="match status" value="1"/>
</dbReference>
<gene>
    <name evidence="20" type="ORF">LARSCL_LOCUS11878</name>
</gene>
<dbReference type="GO" id="GO:0030258">
    <property type="term" value="P:lipid modification"/>
    <property type="evidence" value="ECO:0007669"/>
    <property type="project" value="TreeGrafter"/>
</dbReference>
<evidence type="ECO:0000256" key="5">
    <source>
        <dbReference type="ARBA" id="ARBA00022516"/>
    </source>
</evidence>
<evidence type="ECO:0000313" key="21">
    <source>
        <dbReference type="Proteomes" id="UP001497382"/>
    </source>
</evidence>
<dbReference type="PANTHER" id="PTHR13906">
    <property type="entry name" value="PORCUPINE"/>
    <property type="match status" value="1"/>
</dbReference>
<dbReference type="GO" id="GO:0005783">
    <property type="term" value="C:endoplasmic reticulum"/>
    <property type="evidence" value="ECO:0007669"/>
    <property type="project" value="UniProtKB-SubCell"/>
</dbReference>
<evidence type="ECO:0000256" key="1">
    <source>
        <dbReference type="ARBA" id="ARBA00004141"/>
    </source>
</evidence>
<evidence type="ECO:0000313" key="20">
    <source>
        <dbReference type="EMBL" id="CAL1281962.1"/>
    </source>
</evidence>
<dbReference type="GO" id="GO:0071617">
    <property type="term" value="F:lysophospholipid acyltransferase activity"/>
    <property type="evidence" value="ECO:0007669"/>
    <property type="project" value="TreeGrafter"/>
</dbReference>
<comment type="similarity">
    <text evidence="4">Belongs to the membrane-bound acyltransferase family.</text>
</comment>
<evidence type="ECO:0000256" key="7">
    <source>
        <dbReference type="ARBA" id="ARBA00022692"/>
    </source>
</evidence>
<dbReference type="Proteomes" id="UP001497382">
    <property type="component" value="Unassembled WGS sequence"/>
</dbReference>
<comment type="pathway">
    <text evidence="3">Lipid metabolism; phospholipid metabolism.</text>
</comment>
<keyword evidence="5" id="KW-0444">Lipid biosynthesis</keyword>
<evidence type="ECO:0000256" key="13">
    <source>
        <dbReference type="ARBA" id="ARBA00023264"/>
    </source>
</evidence>
<feature type="transmembrane region" description="Helical" evidence="19">
    <location>
        <begin position="440"/>
        <end position="461"/>
    </location>
</feature>
<evidence type="ECO:0000256" key="18">
    <source>
        <dbReference type="ARBA" id="ARBA00039721"/>
    </source>
</evidence>
<feature type="transmembrane region" description="Helical" evidence="19">
    <location>
        <begin position="25"/>
        <end position="45"/>
    </location>
</feature>
<evidence type="ECO:0000256" key="16">
    <source>
        <dbReference type="ARBA" id="ARBA00026120"/>
    </source>
</evidence>
<evidence type="ECO:0000256" key="14">
    <source>
        <dbReference type="ARBA" id="ARBA00023315"/>
    </source>
</evidence>
<dbReference type="AlphaFoldDB" id="A0AAV2AD96"/>
<dbReference type="EMBL" id="CAXIEN010000151">
    <property type="protein sequence ID" value="CAL1281962.1"/>
    <property type="molecule type" value="Genomic_DNA"/>
</dbReference>
<evidence type="ECO:0000256" key="15">
    <source>
        <dbReference type="ARBA" id="ARBA00025707"/>
    </source>
</evidence>
<feature type="transmembrane region" description="Helical" evidence="19">
    <location>
        <begin position="346"/>
        <end position="368"/>
    </location>
</feature>
<feature type="transmembrane region" description="Helical" evidence="19">
    <location>
        <begin position="52"/>
        <end position="70"/>
    </location>
</feature>
<dbReference type="EC" id="2.3.1.n6" evidence="17"/>
<reference evidence="20 21" key="1">
    <citation type="submission" date="2024-04" db="EMBL/GenBank/DDBJ databases">
        <authorList>
            <person name="Rising A."/>
            <person name="Reimegard J."/>
            <person name="Sonavane S."/>
            <person name="Akerstrom W."/>
            <person name="Nylinder S."/>
            <person name="Hedman E."/>
            <person name="Kallberg Y."/>
        </authorList>
    </citation>
    <scope>NUCLEOTIDE SEQUENCE [LARGE SCALE GENOMIC DNA]</scope>
</reference>
<evidence type="ECO:0000256" key="9">
    <source>
        <dbReference type="ARBA" id="ARBA00022989"/>
    </source>
</evidence>
<keyword evidence="11 19" id="KW-0472">Membrane</keyword>
<feature type="transmembrane region" description="Helical" evidence="19">
    <location>
        <begin position="256"/>
        <end position="275"/>
    </location>
</feature>
<evidence type="ECO:0000256" key="19">
    <source>
        <dbReference type="SAM" id="Phobius"/>
    </source>
</evidence>
<evidence type="ECO:0000256" key="4">
    <source>
        <dbReference type="ARBA" id="ARBA00010323"/>
    </source>
</evidence>